<keyword evidence="1" id="KW-0472">Membrane</keyword>
<evidence type="ECO:0000313" key="2">
    <source>
        <dbReference type="EMBL" id="QGW27980.1"/>
    </source>
</evidence>
<reference evidence="2 3" key="1">
    <citation type="submission" date="2019-11" db="EMBL/GenBank/DDBJ databases">
        <authorList>
            <person name="Im W.T."/>
        </authorList>
    </citation>
    <scope>NUCLEOTIDE SEQUENCE [LARGE SCALE GENOMIC DNA]</scope>
    <source>
        <strain evidence="2 3">SB-02</strain>
    </source>
</reference>
<feature type="transmembrane region" description="Helical" evidence="1">
    <location>
        <begin position="48"/>
        <end position="66"/>
    </location>
</feature>
<keyword evidence="3" id="KW-1185">Reference proteome</keyword>
<evidence type="ECO:0000313" key="3">
    <source>
        <dbReference type="Proteomes" id="UP000426027"/>
    </source>
</evidence>
<keyword evidence="1" id="KW-1133">Transmembrane helix</keyword>
<evidence type="ECO:0008006" key="4">
    <source>
        <dbReference type="Google" id="ProtNLM"/>
    </source>
</evidence>
<dbReference type="EMBL" id="CP046566">
    <property type="protein sequence ID" value="QGW27980.1"/>
    <property type="molecule type" value="Genomic_DNA"/>
</dbReference>
<sequence length="136" mass="15667">MQRTWRNWLGLAASLAIIGSCFMHWTWYPDIEKFFTGFFTEKNYYGKPAYFLISMSLIGLAAHALRKIWLYRLNLVASGLAMAFAIRTFLLFTSSYDGYLPEKQPGIYIMLLASILNLIIGMMSMNEKPKKTEEKG</sequence>
<feature type="transmembrane region" description="Helical" evidence="1">
    <location>
        <begin position="73"/>
        <end position="94"/>
    </location>
</feature>
<dbReference type="Proteomes" id="UP000426027">
    <property type="component" value="Chromosome"/>
</dbReference>
<feature type="transmembrane region" description="Helical" evidence="1">
    <location>
        <begin position="106"/>
        <end position="125"/>
    </location>
</feature>
<dbReference type="AlphaFoldDB" id="A0A6I6GCK0"/>
<dbReference type="PROSITE" id="PS51257">
    <property type="entry name" value="PROKAR_LIPOPROTEIN"/>
    <property type="match status" value="1"/>
</dbReference>
<keyword evidence="1" id="KW-0812">Transmembrane</keyword>
<organism evidence="2 3">
    <name type="scientific">Phnomibacter ginsenosidimutans</name>
    <dbReference type="NCBI Taxonomy" id="2676868"/>
    <lineage>
        <taxon>Bacteria</taxon>
        <taxon>Pseudomonadati</taxon>
        <taxon>Bacteroidota</taxon>
        <taxon>Chitinophagia</taxon>
        <taxon>Chitinophagales</taxon>
        <taxon>Chitinophagaceae</taxon>
        <taxon>Phnomibacter</taxon>
    </lineage>
</organism>
<name>A0A6I6GCK0_9BACT</name>
<accession>A0A6I6GCK0</accession>
<gene>
    <name evidence="2" type="ORF">GLV81_07615</name>
</gene>
<proteinExistence type="predicted"/>
<feature type="transmembrane region" description="Helical" evidence="1">
    <location>
        <begin position="7"/>
        <end position="28"/>
    </location>
</feature>
<dbReference type="RefSeq" id="WP_157478258.1">
    <property type="nucleotide sequence ID" value="NZ_CP046566.1"/>
</dbReference>
<dbReference type="KEGG" id="fls:GLV81_07615"/>
<protein>
    <recommendedName>
        <fullName evidence="4">DUF4345 domain-containing protein</fullName>
    </recommendedName>
</protein>
<evidence type="ECO:0000256" key="1">
    <source>
        <dbReference type="SAM" id="Phobius"/>
    </source>
</evidence>